<comment type="caution">
    <text evidence="1">The sequence shown here is derived from an EMBL/GenBank/DDBJ whole genome shotgun (WGS) entry which is preliminary data.</text>
</comment>
<accession>A0A4Y7SI87</accession>
<name>A0A4Y7SI87_COPMI</name>
<organism evidence="1 2">
    <name type="scientific">Coprinellus micaceus</name>
    <name type="common">Glistening ink-cap mushroom</name>
    <name type="synonym">Coprinus micaceus</name>
    <dbReference type="NCBI Taxonomy" id="71717"/>
    <lineage>
        <taxon>Eukaryota</taxon>
        <taxon>Fungi</taxon>
        <taxon>Dikarya</taxon>
        <taxon>Basidiomycota</taxon>
        <taxon>Agaricomycotina</taxon>
        <taxon>Agaricomycetes</taxon>
        <taxon>Agaricomycetidae</taxon>
        <taxon>Agaricales</taxon>
        <taxon>Agaricineae</taxon>
        <taxon>Psathyrellaceae</taxon>
        <taxon>Coprinellus</taxon>
    </lineage>
</organism>
<reference evidence="1 2" key="1">
    <citation type="journal article" date="2019" name="Nat. Ecol. Evol.">
        <title>Megaphylogeny resolves global patterns of mushroom evolution.</title>
        <authorList>
            <person name="Varga T."/>
            <person name="Krizsan K."/>
            <person name="Foldi C."/>
            <person name="Dima B."/>
            <person name="Sanchez-Garcia M."/>
            <person name="Sanchez-Ramirez S."/>
            <person name="Szollosi G.J."/>
            <person name="Szarkandi J.G."/>
            <person name="Papp V."/>
            <person name="Albert L."/>
            <person name="Andreopoulos W."/>
            <person name="Angelini C."/>
            <person name="Antonin V."/>
            <person name="Barry K.W."/>
            <person name="Bougher N.L."/>
            <person name="Buchanan P."/>
            <person name="Buyck B."/>
            <person name="Bense V."/>
            <person name="Catcheside P."/>
            <person name="Chovatia M."/>
            <person name="Cooper J."/>
            <person name="Damon W."/>
            <person name="Desjardin D."/>
            <person name="Finy P."/>
            <person name="Geml J."/>
            <person name="Haridas S."/>
            <person name="Hughes K."/>
            <person name="Justo A."/>
            <person name="Karasinski D."/>
            <person name="Kautmanova I."/>
            <person name="Kiss B."/>
            <person name="Kocsube S."/>
            <person name="Kotiranta H."/>
            <person name="LaButti K.M."/>
            <person name="Lechner B.E."/>
            <person name="Liimatainen K."/>
            <person name="Lipzen A."/>
            <person name="Lukacs Z."/>
            <person name="Mihaltcheva S."/>
            <person name="Morgado L.N."/>
            <person name="Niskanen T."/>
            <person name="Noordeloos M.E."/>
            <person name="Ohm R.A."/>
            <person name="Ortiz-Santana B."/>
            <person name="Ovrebo C."/>
            <person name="Racz N."/>
            <person name="Riley R."/>
            <person name="Savchenko A."/>
            <person name="Shiryaev A."/>
            <person name="Soop K."/>
            <person name="Spirin V."/>
            <person name="Szebenyi C."/>
            <person name="Tomsovsky M."/>
            <person name="Tulloss R.E."/>
            <person name="Uehling J."/>
            <person name="Grigoriev I.V."/>
            <person name="Vagvolgyi C."/>
            <person name="Papp T."/>
            <person name="Martin F.M."/>
            <person name="Miettinen O."/>
            <person name="Hibbett D.S."/>
            <person name="Nagy L.G."/>
        </authorList>
    </citation>
    <scope>NUCLEOTIDE SEQUENCE [LARGE SCALE GENOMIC DNA]</scope>
    <source>
        <strain evidence="1 2">FP101781</strain>
    </source>
</reference>
<dbReference type="EMBL" id="QPFP01000115">
    <property type="protein sequence ID" value="TEB21294.1"/>
    <property type="molecule type" value="Genomic_DNA"/>
</dbReference>
<sequence>MQSLQVVTGQIGTVRQGLDLVRITSLGEGDWQENALTCGAKLQRVLHGTEVSMNQIRISPSSSSEQGRYPPMLVLSVITVTAYGKGGGPVFVFKDKKLSKVDAYGLDDPASIIHTVATASVVRWLRSEPKGVNGDGQEMISKQIAESWGEGRVAGTLAEPTLGHVNGREREEPRSLADRYEVHADCGGQSECTRDVGLVGIADPAGLCLAASRTISLDVLEVVDVGIGWRSLDKPLVELDVPMWEAPWKSKSVEKSCDWEDIEDRKALEGHVLHWTPSGLCLSLEGVTVQRETTLLAGDEQQEGAEVELRDASNNLRLTLAVEG</sequence>
<dbReference type="Proteomes" id="UP000298030">
    <property type="component" value="Unassembled WGS sequence"/>
</dbReference>
<protein>
    <submittedName>
        <fullName evidence="1">Uncharacterized protein</fullName>
    </submittedName>
</protein>
<keyword evidence="2" id="KW-1185">Reference proteome</keyword>
<dbReference type="AlphaFoldDB" id="A0A4Y7SI87"/>
<proteinExistence type="predicted"/>
<evidence type="ECO:0000313" key="1">
    <source>
        <dbReference type="EMBL" id="TEB21294.1"/>
    </source>
</evidence>
<evidence type="ECO:0000313" key="2">
    <source>
        <dbReference type="Proteomes" id="UP000298030"/>
    </source>
</evidence>
<gene>
    <name evidence="1" type="ORF">FA13DRAFT_1717042</name>
</gene>